<keyword evidence="3" id="KW-0472">Membrane</keyword>
<dbReference type="InterPro" id="IPR046357">
    <property type="entry name" value="PPIase_dom_sf"/>
</dbReference>
<name>W9QHM7_9ROSA</name>
<feature type="region of interest" description="Disordered" evidence="2">
    <location>
        <begin position="339"/>
        <end position="438"/>
    </location>
</feature>
<keyword evidence="3" id="KW-0812">Transmembrane</keyword>
<evidence type="ECO:0000256" key="3">
    <source>
        <dbReference type="SAM" id="Phobius"/>
    </source>
</evidence>
<dbReference type="Pfam" id="PF00254">
    <property type="entry name" value="FKBP_C"/>
    <property type="match status" value="1"/>
</dbReference>
<accession>W9QHM7</accession>
<evidence type="ECO:0000259" key="4">
    <source>
        <dbReference type="PROSITE" id="PS50059"/>
    </source>
</evidence>
<keyword evidence="1 5" id="KW-0413">Isomerase</keyword>
<feature type="compositionally biased region" description="Basic and acidic residues" evidence="2">
    <location>
        <begin position="469"/>
        <end position="481"/>
    </location>
</feature>
<feature type="region of interest" description="Disordered" evidence="2">
    <location>
        <begin position="469"/>
        <end position="506"/>
    </location>
</feature>
<protein>
    <recommendedName>
        <fullName evidence="1">peptidylprolyl isomerase</fullName>
        <ecNumber evidence="1">5.2.1.8</ecNumber>
    </recommendedName>
</protein>
<gene>
    <name evidence="5" type="ORF">L484_021832</name>
</gene>
<dbReference type="eggNOG" id="ENOG502QVUR">
    <property type="taxonomic scope" value="Eukaryota"/>
</dbReference>
<dbReference type="Gene3D" id="3.10.50.40">
    <property type="match status" value="1"/>
</dbReference>
<dbReference type="STRING" id="981085.W9QHM7"/>
<dbReference type="EC" id="5.2.1.8" evidence="1"/>
<dbReference type="PANTHER" id="PTHR34059:SF6">
    <property type="entry name" value="DUF4408 DOMAIN-CONTAINING PROTEIN"/>
    <property type="match status" value="1"/>
</dbReference>
<dbReference type="GO" id="GO:0003755">
    <property type="term" value="F:peptidyl-prolyl cis-trans isomerase activity"/>
    <property type="evidence" value="ECO:0007669"/>
    <property type="project" value="UniProtKB-KW"/>
</dbReference>
<feature type="domain" description="PPIase FKBP-type" evidence="4">
    <location>
        <begin position="801"/>
        <end position="888"/>
    </location>
</feature>
<organism evidence="5 6">
    <name type="scientific">Morus notabilis</name>
    <dbReference type="NCBI Taxonomy" id="981085"/>
    <lineage>
        <taxon>Eukaryota</taxon>
        <taxon>Viridiplantae</taxon>
        <taxon>Streptophyta</taxon>
        <taxon>Embryophyta</taxon>
        <taxon>Tracheophyta</taxon>
        <taxon>Spermatophyta</taxon>
        <taxon>Magnoliopsida</taxon>
        <taxon>eudicotyledons</taxon>
        <taxon>Gunneridae</taxon>
        <taxon>Pentapetalae</taxon>
        <taxon>rosids</taxon>
        <taxon>fabids</taxon>
        <taxon>Rosales</taxon>
        <taxon>Moraceae</taxon>
        <taxon>Moreae</taxon>
        <taxon>Morus</taxon>
    </lineage>
</organism>
<dbReference type="InterPro" id="IPR008480">
    <property type="entry name" value="DUF761_pln"/>
</dbReference>
<dbReference type="AlphaFoldDB" id="W9QHM7"/>
<dbReference type="PANTHER" id="PTHR34059">
    <property type="entry name" value="EXPRESSED PROTEIN"/>
    <property type="match status" value="1"/>
</dbReference>
<feature type="transmembrane region" description="Helical" evidence="3">
    <location>
        <begin position="38"/>
        <end position="56"/>
    </location>
</feature>
<keyword evidence="1" id="KW-0697">Rotamase</keyword>
<comment type="catalytic activity">
    <reaction evidence="1">
        <text>[protein]-peptidylproline (omega=180) = [protein]-peptidylproline (omega=0)</text>
        <dbReference type="Rhea" id="RHEA:16237"/>
        <dbReference type="Rhea" id="RHEA-COMP:10747"/>
        <dbReference type="Rhea" id="RHEA-COMP:10748"/>
        <dbReference type="ChEBI" id="CHEBI:83833"/>
        <dbReference type="ChEBI" id="CHEBI:83834"/>
        <dbReference type="EC" id="5.2.1.8"/>
    </reaction>
</comment>
<evidence type="ECO:0000256" key="1">
    <source>
        <dbReference type="PROSITE-ProRule" id="PRU00277"/>
    </source>
</evidence>
<dbReference type="InterPro" id="IPR001179">
    <property type="entry name" value="PPIase_FKBP_dom"/>
</dbReference>
<dbReference type="Pfam" id="PF05553">
    <property type="entry name" value="DUF761"/>
    <property type="match status" value="1"/>
</dbReference>
<evidence type="ECO:0000256" key="2">
    <source>
        <dbReference type="SAM" id="MobiDB-lite"/>
    </source>
</evidence>
<feature type="compositionally biased region" description="Low complexity" evidence="2">
    <location>
        <begin position="389"/>
        <end position="404"/>
    </location>
</feature>
<feature type="compositionally biased region" description="Polar residues" evidence="2">
    <location>
        <begin position="339"/>
        <end position="348"/>
    </location>
</feature>
<reference evidence="6" key="1">
    <citation type="submission" date="2013-01" db="EMBL/GenBank/DDBJ databases">
        <title>Draft Genome Sequence of a Mulberry Tree, Morus notabilis C.K. Schneid.</title>
        <authorList>
            <person name="He N."/>
            <person name="Zhao S."/>
        </authorList>
    </citation>
    <scope>NUCLEOTIDE SEQUENCE</scope>
</reference>
<sequence>MAEPNSGPYRKPHLSFPPDPLQQHAMKNPLAKSKSCSYFLFKALFFSMFLVLVPLFPSQAPEFISQSIITKLWELIHLLFIGIAVSYGLFCRRNVDDQVSFDTTAHSKFDNLQHDMSRMFHFSSISEDVYEGNLCFDAQFHLGQPRIDLNSYVSENGVQNSCGYGEKSGVQGGNLNPNISMSGNDFGNSCGYGEKSVVQAWNAQYFQGESMVVVAEPNCGVGELNEPRSVVDYKPLGLPVRSLRSRIRNGETVEVFSGNDETSFGSVDEKFGDVESRNENFGDLGPRNLEEKFDEAFVASPSPISWHSRSGRRRETREKLSAVYRPSLHFRPLSVDETQFESMRTPSLRSTVSFSSNASSMSSSQGDDSPSHSVASEVMSSKLEDEGKTTSSRASSSGSSGSTSPQMKPDVRKAKSYQEGSSASSSPSPPKPIDDKVSTGALHMRGHSFGSLYENDLRGAKDYLKEVRESRREDILDRKEPGPSTLNLEKKPKSTSLRKASLRGKSVRTVRSSRLTTVETKNREEKQGNRIDEHVQTTFSRNEEVDGVVNGSSKQNFDTLPEYQKKEMQEFSENASAKSEEHADNETEKFQLSSAEDADAEYIGNATPAAPEYTSEVDKKAGEFIAKFREQIRLQKVASMERSRGLRLSGNYFSGRPNYFSSSKAKKSLYSEQANKVLLLKSQLERSQEFAFHIRTQNGEMLHCDEKLRRRLILFVSLTTSLFPSLSSSAKTKVKNPYDERRLLEQNKRRQRENNVPEDFPNFIREGFEVKVVTPESYVKCDSGLIYRDFEVGKGDCPKAGQQVTFHYVGYNESGRRIDSTYFQGAPARIRMGTNALVPGFEEGIKDMKAGGKRRIIIPPELGPPVGPSTFFSSKQFEVFDVELVSIQDCKRRTIGFYSDFVCE</sequence>
<keyword evidence="3" id="KW-1133">Transmembrane helix</keyword>
<proteinExistence type="predicted"/>
<evidence type="ECO:0000313" key="5">
    <source>
        <dbReference type="EMBL" id="EXB37626.1"/>
    </source>
</evidence>
<dbReference type="EMBL" id="KE343643">
    <property type="protein sequence ID" value="EXB37626.1"/>
    <property type="molecule type" value="Genomic_DNA"/>
</dbReference>
<dbReference type="Proteomes" id="UP000030645">
    <property type="component" value="Unassembled WGS sequence"/>
</dbReference>
<dbReference type="SUPFAM" id="SSF54534">
    <property type="entry name" value="FKBP-like"/>
    <property type="match status" value="1"/>
</dbReference>
<evidence type="ECO:0000313" key="6">
    <source>
        <dbReference type="Proteomes" id="UP000030645"/>
    </source>
</evidence>
<feature type="compositionally biased region" description="Low complexity" evidence="2">
    <location>
        <begin position="349"/>
        <end position="373"/>
    </location>
</feature>
<dbReference type="PROSITE" id="PS50059">
    <property type="entry name" value="FKBP_PPIASE"/>
    <property type="match status" value="1"/>
</dbReference>
<keyword evidence="6" id="KW-1185">Reference proteome</keyword>